<organism evidence="2 3">
    <name type="scientific">Hyphobacterium vulgare</name>
    <dbReference type="NCBI Taxonomy" id="1736751"/>
    <lineage>
        <taxon>Bacteria</taxon>
        <taxon>Pseudomonadati</taxon>
        <taxon>Pseudomonadota</taxon>
        <taxon>Alphaproteobacteria</taxon>
        <taxon>Maricaulales</taxon>
        <taxon>Maricaulaceae</taxon>
        <taxon>Hyphobacterium</taxon>
    </lineage>
</organism>
<proteinExistence type="predicted"/>
<dbReference type="SUPFAM" id="SSF53955">
    <property type="entry name" value="Lysozyme-like"/>
    <property type="match status" value="1"/>
</dbReference>
<evidence type="ECO:0000313" key="2">
    <source>
        <dbReference type="EMBL" id="MFC2924952.1"/>
    </source>
</evidence>
<sequence length="271" mass="28502">MTTIAPASDRPETLIARAAQATGADFDFLVRTAERESGFDARAQARTSSAAGMFQFLEQTWLGMMHTRGAAHGFAGEANAIERGSDGRYTVRDPARRQEILDMRFDAQTSALMAGELAAANAEVLRTRIGREPTSGELYAAHFLGASGAAELIQTARAEPDTPAAQLFPAAAAANRPIFYADGQARSARDVLANITRLPGGERATPHPIDDQPLPEGRSWTIRDSEVRSGGIGGGFGAAQSFAAIPRGAVLSPAVVEILASLDAPRGASRA</sequence>
<dbReference type="Proteomes" id="UP001595379">
    <property type="component" value="Unassembled WGS sequence"/>
</dbReference>
<evidence type="ECO:0008006" key="4">
    <source>
        <dbReference type="Google" id="ProtNLM"/>
    </source>
</evidence>
<gene>
    <name evidence="2" type="ORF">ACFOOR_02415</name>
</gene>
<accession>A0ABV6ZU51</accession>
<keyword evidence="3" id="KW-1185">Reference proteome</keyword>
<evidence type="ECO:0000256" key="1">
    <source>
        <dbReference type="SAM" id="MobiDB-lite"/>
    </source>
</evidence>
<dbReference type="Gene3D" id="1.10.530.10">
    <property type="match status" value="1"/>
</dbReference>
<name>A0ABV6ZU51_9PROT</name>
<evidence type="ECO:0000313" key="3">
    <source>
        <dbReference type="Proteomes" id="UP001595379"/>
    </source>
</evidence>
<dbReference type="InterPro" id="IPR023346">
    <property type="entry name" value="Lysozyme-like_dom_sf"/>
</dbReference>
<reference evidence="3" key="1">
    <citation type="journal article" date="2019" name="Int. J. Syst. Evol. Microbiol.">
        <title>The Global Catalogue of Microorganisms (GCM) 10K type strain sequencing project: providing services to taxonomists for standard genome sequencing and annotation.</title>
        <authorList>
            <consortium name="The Broad Institute Genomics Platform"/>
            <consortium name="The Broad Institute Genome Sequencing Center for Infectious Disease"/>
            <person name="Wu L."/>
            <person name="Ma J."/>
        </authorList>
    </citation>
    <scope>NUCLEOTIDE SEQUENCE [LARGE SCALE GENOMIC DNA]</scope>
    <source>
        <strain evidence="3">KCTC 52487</strain>
    </source>
</reference>
<dbReference type="RefSeq" id="WP_343163836.1">
    <property type="nucleotide sequence ID" value="NZ_JBHRSV010000001.1"/>
</dbReference>
<comment type="caution">
    <text evidence="2">The sequence shown here is derived from an EMBL/GenBank/DDBJ whole genome shotgun (WGS) entry which is preliminary data.</text>
</comment>
<feature type="region of interest" description="Disordered" evidence="1">
    <location>
        <begin position="198"/>
        <end position="218"/>
    </location>
</feature>
<protein>
    <recommendedName>
        <fullName evidence="4">Transglycosylase SLT domain-containing protein</fullName>
    </recommendedName>
</protein>
<dbReference type="EMBL" id="JBHRSV010000001">
    <property type="protein sequence ID" value="MFC2924952.1"/>
    <property type="molecule type" value="Genomic_DNA"/>
</dbReference>